<evidence type="ECO:0000313" key="3">
    <source>
        <dbReference type="EMBL" id="CDJ31543.1"/>
    </source>
</evidence>
<accession>U6K7S6</accession>
<evidence type="ECO:0000256" key="2">
    <source>
        <dbReference type="SAM" id="SignalP"/>
    </source>
</evidence>
<dbReference type="Pfam" id="PF11054">
    <property type="entry name" value="Surface_antigen"/>
    <property type="match status" value="1"/>
</dbReference>
<evidence type="ECO:0000256" key="1">
    <source>
        <dbReference type="SAM" id="MobiDB-lite"/>
    </source>
</evidence>
<gene>
    <name evidence="3" type="ORF">EMH_0009420</name>
</gene>
<reference evidence="3" key="2">
    <citation type="submission" date="2013-10" db="EMBL/GenBank/DDBJ databases">
        <authorList>
            <person name="Aslett M."/>
        </authorList>
    </citation>
    <scope>NUCLEOTIDE SEQUENCE [LARGE SCALE GENOMIC DNA]</scope>
    <source>
        <strain evidence="3">Houghton</strain>
    </source>
</reference>
<proteinExistence type="predicted"/>
<protein>
    <submittedName>
        <fullName evidence="3">SAG family member</fullName>
    </submittedName>
</protein>
<feature type="region of interest" description="Disordered" evidence="1">
    <location>
        <begin position="199"/>
        <end position="221"/>
    </location>
</feature>
<dbReference type="Proteomes" id="UP000030744">
    <property type="component" value="Unassembled WGS sequence"/>
</dbReference>
<name>U6K7S6_9EIME</name>
<sequence length="280" mass="30085">MPVLRLLTVVSASLLLLAKADANGSEPPQTSPTTTKTTYAVKLGKDGTCLSEINDARKKAGFNDFVIPQAETKEKRLPEQGEPDSDNYAEWVWKPVCDVLIPQEATGKSSDTDAGKKFVSGTYAFQVVDAASPSCTAVVEKWKNAYSNFNGLPPPNTDSQELYTSRENISFVAMYNPSDDATADCRVVTCTRKITTTPQGVLSDVGEEEEEETPKNEETKEGSALICMTTPDVLPDNSENPPFTEEQWGQIVTAFEGSASAVLPTFLGLVAALLGVAAAF</sequence>
<evidence type="ECO:0000313" key="4">
    <source>
        <dbReference type="Proteomes" id="UP000030744"/>
    </source>
</evidence>
<keyword evidence="2" id="KW-0732">Signal</keyword>
<keyword evidence="4" id="KW-1185">Reference proteome</keyword>
<reference evidence="3" key="1">
    <citation type="submission" date="2013-10" db="EMBL/GenBank/DDBJ databases">
        <title>Genomic analysis of the causative agents of coccidiosis in chickens.</title>
        <authorList>
            <person name="Reid A.J."/>
            <person name="Blake D."/>
            <person name="Billington K."/>
            <person name="Browne H."/>
            <person name="Dunn M."/>
            <person name="Hung S."/>
            <person name="Kawahara F."/>
            <person name="Miranda-Saavedra D."/>
            <person name="Mourier T."/>
            <person name="Nagra H."/>
            <person name="Otto T.D."/>
            <person name="Rawlings N."/>
            <person name="Sanchez A."/>
            <person name="Sanders M."/>
            <person name="Subramaniam C."/>
            <person name="Tay Y."/>
            <person name="Dear P."/>
            <person name="Doerig C."/>
            <person name="Gruber A."/>
            <person name="Parkinson J."/>
            <person name="Shirley M."/>
            <person name="Wan K.L."/>
            <person name="Berriman M."/>
            <person name="Tomley F."/>
            <person name="Pain A."/>
        </authorList>
    </citation>
    <scope>NUCLEOTIDE SEQUENCE [LARGE SCALE GENOMIC DNA]</scope>
    <source>
        <strain evidence="3">Houghton</strain>
    </source>
</reference>
<dbReference type="AlphaFoldDB" id="U6K7S6"/>
<feature type="chain" id="PRO_5005713736" evidence="2">
    <location>
        <begin position="23"/>
        <end position="280"/>
    </location>
</feature>
<dbReference type="EMBL" id="HG683368">
    <property type="protein sequence ID" value="CDJ31543.1"/>
    <property type="molecule type" value="Genomic_DNA"/>
</dbReference>
<dbReference type="RefSeq" id="XP_013354108.1">
    <property type="nucleotide sequence ID" value="XM_013498654.1"/>
</dbReference>
<dbReference type="VEuPathDB" id="ToxoDB:EMH_0009420"/>
<organism evidence="3 4">
    <name type="scientific">Eimeria mitis</name>
    <dbReference type="NCBI Taxonomy" id="44415"/>
    <lineage>
        <taxon>Eukaryota</taxon>
        <taxon>Sar</taxon>
        <taxon>Alveolata</taxon>
        <taxon>Apicomplexa</taxon>
        <taxon>Conoidasida</taxon>
        <taxon>Coccidia</taxon>
        <taxon>Eucoccidiorida</taxon>
        <taxon>Eimeriorina</taxon>
        <taxon>Eimeriidae</taxon>
        <taxon>Eimeria</taxon>
    </lineage>
</organism>
<feature type="signal peptide" evidence="2">
    <location>
        <begin position="1"/>
        <end position="22"/>
    </location>
</feature>
<dbReference type="GeneID" id="25375929"/>
<dbReference type="InterPro" id="IPR021288">
    <property type="entry name" value="Surface_antigen"/>
</dbReference>